<name>X0XL46_9ZZZZ</name>
<gene>
    <name evidence="1" type="ORF">S01H1_81613</name>
</gene>
<dbReference type="AlphaFoldDB" id="X0XL46"/>
<organism evidence="1">
    <name type="scientific">marine sediment metagenome</name>
    <dbReference type="NCBI Taxonomy" id="412755"/>
    <lineage>
        <taxon>unclassified sequences</taxon>
        <taxon>metagenomes</taxon>
        <taxon>ecological metagenomes</taxon>
    </lineage>
</organism>
<accession>X0XL46</accession>
<reference evidence="1" key="1">
    <citation type="journal article" date="2014" name="Front. Microbiol.">
        <title>High frequency of phylogenetically diverse reductive dehalogenase-homologous genes in deep subseafloor sedimentary metagenomes.</title>
        <authorList>
            <person name="Kawai M."/>
            <person name="Futagami T."/>
            <person name="Toyoda A."/>
            <person name="Takaki Y."/>
            <person name="Nishi S."/>
            <person name="Hori S."/>
            <person name="Arai W."/>
            <person name="Tsubouchi T."/>
            <person name="Morono Y."/>
            <person name="Uchiyama I."/>
            <person name="Ito T."/>
            <person name="Fujiyama A."/>
            <person name="Inagaki F."/>
            <person name="Takami H."/>
        </authorList>
    </citation>
    <scope>NUCLEOTIDE SEQUENCE</scope>
    <source>
        <strain evidence="1">Expedition CK06-06</strain>
    </source>
</reference>
<protein>
    <submittedName>
        <fullName evidence="1">Uncharacterized protein</fullName>
    </submittedName>
</protein>
<proteinExistence type="predicted"/>
<dbReference type="EMBL" id="BARS01055244">
    <property type="protein sequence ID" value="GAG43889.1"/>
    <property type="molecule type" value="Genomic_DNA"/>
</dbReference>
<sequence>MNIRPNAYIWCDAVIIDLYHVGVKYNASGKSSRFTWCFSIDQGAIQACFGDDAFLRAAKLEPGGKPVPLKDVLG</sequence>
<comment type="caution">
    <text evidence="1">The sequence shown here is derived from an EMBL/GenBank/DDBJ whole genome shotgun (WGS) entry which is preliminary data.</text>
</comment>
<evidence type="ECO:0000313" key="1">
    <source>
        <dbReference type="EMBL" id="GAG43889.1"/>
    </source>
</evidence>